<reference evidence="2" key="1">
    <citation type="submission" date="2021-11" db="EMBL/GenBank/DDBJ databases">
        <title>Purpureocillium_takamizusanense_genome.</title>
        <authorList>
            <person name="Nguyen N.-H."/>
        </authorList>
    </citation>
    <scope>NUCLEOTIDE SEQUENCE</scope>
    <source>
        <strain evidence="2">PT3</strain>
    </source>
</reference>
<accession>A0A9Q8Q9F0</accession>
<organism evidence="2 3">
    <name type="scientific">Purpureocillium takamizusanense</name>
    <dbReference type="NCBI Taxonomy" id="2060973"/>
    <lineage>
        <taxon>Eukaryota</taxon>
        <taxon>Fungi</taxon>
        <taxon>Dikarya</taxon>
        <taxon>Ascomycota</taxon>
        <taxon>Pezizomycotina</taxon>
        <taxon>Sordariomycetes</taxon>
        <taxon>Hypocreomycetidae</taxon>
        <taxon>Hypocreales</taxon>
        <taxon>Ophiocordycipitaceae</taxon>
        <taxon>Purpureocillium</taxon>
    </lineage>
</organism>
<proteinExistence type="predicted"/>
<dbReference type="AlphaFoldDB" id="A0A9Q8Q9F0"/>
<keyword evidence="3" id="KW-1185">Reference proteome</keyword>
<dbReference type="Proteomes" id="UP000829364">
    <property type="component" value="Chromosome 2"/>
</dbReference>
<evidence type="ECO:0000313" key="3">
    <source>
        <dbReference type="Proteomes" id="UP000829364"/>
    </source>
</evidence>
<dbReference type="KEGG" id="ptkz:JDV02_002810"/>
<name>A0A9Q8Q9F0_9HYPO</name>
<gene>
    <name evidence="2" type="ORF">JDV02_002810</name>
</gene>
<evidence type="ECO:0000256" key="1">
    <source>
        <dbReference type="SAM" id="MobiDB-lite"/>
    </source>
</evidence>
<evidence type="ECO:0000313" key="2">
    <source>
        <dbReference type="EMBL" id="UNI16374.1"/>
    </source>
</evidence>
<protein>
    <submittedName>
        <fullName evidence="2">Uncharacterized protein</fullName>
    </submittedName>
</protein>
<dbReference type="GeneID" id="72064770"/>
<sequence>MKLEDRDAIKMAATTTTEEQTQRSKGKLSAYEPPHIHSESRHARKMSQTFAAHGTYPVAHWRQHDQIRGDSPPCDQPELGGSAPKPFNSIHVMGQKPFDHSNANMWMGNEGGHPNQSGLSQHKSVSVAESGPLRDAMNNPFEQKLEIAQFAQMADFGSSEPELIPGTNPPAYAYPHSTSYIGDAFHDRFREVVSMFRENTEKHHQLAPFVQNIDYTLRMCGPSYTAAHPSILVFCRKQEFKCLRSLLASRELALQYLRRKPGKTNDFLGWFRKPTLECMGTPLFDLYFWRTTRPRTLLGQHNARIQFNHGLKSWSVPEIPYTYSLCGAVVKPFANIGSSTFGCALLVNSELYGLTTRHNVSITQGVLPGRRVAEVDLGPIAENESTPVSNLLHPDASTAASGHCEFVVDDIEYESLSDDEGEEDIVLPVVLPEASPDELSPDGLDVLLIPHQDELGPTSKYDLDWALFKVDGLVGLEHVNQRLVNHTRVPGRGVIRHYARACPTRDTSVFLVTRGAEPLQATLRPGISIIGGINGNKVSPVWTVGPVKGQGLGPGDSGSIVVDATDDSIYGLIIGTNPMDEVYISPFVEIMNQVQHCFPHASISLPEPEPSSIAHLNNTSPFYSSLLMPDAGLPYPQSSSYLNWTDYTSGHDPPNLVQRFTAHQLPPAHLFTARGL</sequence>
<dbReference type="OrthoDB" id="5865767at2759"/>
<dbReference type="EMBL" id="CP086355">
    <property type="protein sequence ID" value="UNI16374.1"/>
    <property type="molecule type" value="Genomic_DNA"/>
</dbReference>
<feature type="region of interest" description="Disordered" evidence="1">
    <location>
        <begin position="1"/>
        <end position="33"/>
    </location>
</feature>
<dbReference type="RefSeq" id="XP_047839855.1">
    <property type="nucleotide sequence ID" value="XM_047983883.1"/>
</dbReference>